<organism evidence="2 3">
    <name type="scientific">Austropuccinia psidii MF-1</name>
    <dbReference type="NCBI Taxonomy" id="1389203"/>
    <lineage>
        <taxon>Eukaryota</taxon>
        <taxon>Fungi</taxon>
        <taxon>Dikarya</taxon>
        <taxon>Basidiomycota</taxon>
        <taxon>Pucciniomycotina</taxon>
        <taxon>Pucciniomycetes</taxon>
        <taxon>Pucciniales</taxon>
        <taxon>Sphaerophragmiaceae</taxon>
        <taxon>Austropuccinia</taxon>
    </lineage>
</organism>
<evidence type="ECO:0000256" key="1">
    <source>
        <dbReference type="SAM" id="MobiDB-lite"/>
    </source>
</evidence>
<evidence type="ECO:0000313" key="3">
    <source>
        <dbReference type="Proteomes" id="UP000765509"/>
    </source>
</evidence>
<reference evidence="2" key="1">
    <citation type="submission" date="2021-03" db="EMBL/GenBank/DDBJ databases">
        <title>Draft genome sequence of rust myrtle Austropuccinia psidii MF-1, a brazilian biotype.</title>
        <authorList>
            <person name="Quecine M.C."/>
            <person name="Pachon D.M.R."/>
            <person name="Bonatelli M.L."/>
            <person name="Correr F.H."/>
            <person name="Franceschini L.M."/>
            <person name="Leite T.F."/>
            <person name="Margarido G.R.A."/>
            <person name="Almeida C.A."/>
            <person name="Ferrarezi J.A."/>
            <person name="Labate C.A."/>
        </authorList>
    </citation>
    <scope>NUCLEOTIDE SEQUENCE</scope>
    <source>
        <strain evidence="2">MF-1</strain>
    </source>
</reference>
<gene>
    <name evidence="2" type="ORF">O181_090831</name>
</gene>
<evidence type="ECO:0000313" key="2">
    <source>
        <dbReference type="EMBL" id="MBW0551116.1"/>
    </source>
</evidence>
<dbReference type="EMBL" id="AVOT02056879">
    <property type="protein sequence ID" value="MBW0551116.1"/>
    <property type="molecule type" value="Genomic_DNA"/>
</dbReference>
<comment type="caution">
    <text evidence="2">The sequence shown here is derived from an EMBL/GenBank/DDBJ whole genome shotgun (WGS) entry which is preliminary data.</text>
</comment>
<dbReference type="AlphaFoldDB" id="A0A9Q3IWB8"/>
<dbReference type="Proteomes" id="UP000765509">
    <property type="component" value="Unassembled WGS sequence"/>
</dbReference>
<keyword evidence="3" id="KW-1185">Reference proteome</keyword>
<proteinExistence type="predicted"/>
<accession>A0A9Q3IWB8</accession>
<protein>
    <submittedName>
        <fullName evidence="2">Uncharacterized protein</fullName>
    </submittedName>
</protein>
<name>A0A9Q3IWB8_9BASI</name>
<feature type="region of interest" description="Disordered" evidence="1">
    <location>
        <begin position="74"/>
        <end position="97"/>
    </location>
</feature>
<sequence length="117" mass="13039">MEDSRASKNSQRLPIIFYTLLESQESDITAICVFRYEKLPTGSSRNIPVSAQELVYGSKAARVGTSAQIVDRDYEPRKDTRTSGGVETHVLQGTGPKEKILVEKPKHLFRGSEERVG</sequence>